<dbReference type="InterPro" id="IPR007973">
    <property type="entry name" value="Pilus_assembly_TraE"/>
</dbReference>
<dbReference type="RefSeq" id="WP_276656247.1">
    <property type="nucleotide sequence ID" value="NZ_SSFD01000012.1"/>
</dbReference>
<organism evidence="1 2">
    <name type="scientific">Thauera aminoaromatica</name>
    <dbReference type="NCBI Taxonomy" id="164330"/>
    <lineage>
        <taxon>Bacteria</taxon>
        <taxon>Pseudomonadati</taxon>
        <taxon>Pseudomonadota</taxon>
        <taxon>Betaproteobacteria</taxon>
        <taxon>Rhodocyclales</taxon>
        <taxon>Zoogloeaceae</taxon>
        <taxon>Thauera</taxon>
    </lineage>
</organism>
<reference evidence="1 2" key="1">
    <citation type="submission" date="2018-09" db="EMBL/GenBank/DDBJ databases">
        <title>Metagenome Assembled Genomes from an Advanced Water Purification Facility.</title>
        <authorList>
            <person name="Stamps B.W."/>
            <person name="Spear J.R."/>
        </authorList>
    </citation>
    <scope>NUCLEOTIDE SEQUENCE [LARGE SCALE GENOMIC DNA]</scope>
    <source>
        <strain evidence="1">Bin_27_1</strain>
    </source>
</reference>
<dbReference type="AlphaFoldDB" id="A0A5C7TBE2"/>
<proteinExistence type="predicted"/>
<dbReference type="NCBIfam" id="TIGR02761">
    <property type="entry name" value="TraE_TIGR"/>
    <property type="match status" value="1"/>
</dbReference>
<dbReference type="Proteomes" id="UP000321192">
    <property type="component" value="Unassembled WGS sequence"/>
</dbReference>
<sequence>MDAKKLSYELEVKAGFSRVFQGVLALSLATNLALAVAYATSEKTIRTVHVPPQIEKTFWVEGSRVSVEYLEGMGIFIAGLLLNTTPSTVEYQLQTALKYMDPRNFAELQRRLTSSAENVKKEGISSYFTYVRVRVDEKTQRVVLTGNLEVWIGGKRISERRAAYLLAFQTLDGRITLTDFRETNENDPFAPLQDTASQ</sequence>
<protein>
    <submittedName>
        <fullName evidence="1">Type IV conjugative transfer system protein TraE</fullName>
    </submittedName>
</protein>
<dbReference type="Pfam" id="PF05309">
    <property type="entry name" value="TraE"/>
    <property type="match status" value="1"/>
</dbReference>
<accession>A0A5C7TBE2</accession>
<evidence type="ECO:0000313" key="1">
    <source>
        <dbReference type="EMBL" id="TXH92271.1"/>
    </source>
</evidence>
<comment type="caution">
    <text evidence="1">The sequence shown here is derived from an EMBL/GenBank/DDBJ whole genome shotgun (WGS) entry which is preliminary data.</text>
</comment>
<gene>
    <name evidence="1" type="primary">traE</name>
    <name evidence="1" type="ORF">E6Q80_00600</name>
</gene>
<name>A0A5C7TBE2_THASP</name>
<dbReference type="EMBL" id="SSFD01000012">
    <property type="protein sequence ID" value="TXH92271.1"/>
    <property type="molecule type" value="Genomic_DNA"/>
</dbReference>
<evidence type="ECO:0000313" key="2">
    <source>
        <dbReference type="Proteomes" id="UP000321192"/>
    </source>
</evidence>